<geneLocation type="plasmid" evidence="1 2">
    <name>pMETAL01</name>
</geneLocation>
<dbReference type="RefSeq" id="WP_005375240.1">
    <property type="nucleotide sequence ID" value="NZ_CM001476.1"/>
</dbReference>
<keyword evidence="2" id="KW-1185">Reference proteome</keyword>
<reference evidence="1 2" key="1">
    <citation type="journal article" date="2013" name="Genome Announc.">
        <title>Genome Sequence of the Obligate Gammaproteobacterial Methanotroph Methylomicrobium album Strain BG8.</title>
        <authorList>
            <person name="Kits K.D."/>
            <person name="Kalyuzhnaya M.G."/>
            <person name="Klotz M.G."/>
            <person name="Jetten M.S."/>
            <person name="Op den Camp H.J."/>
            <person name="Vuilleumier S."/>
            <person name="Bringel F."/>
            <person name="Dispirito A.A."/>
            <person name="Murrell J.C."/>
            <person name="Bruce D."/>
            <person name="Cheng J.F."/>
            <person name="Copeland A."/>
            <person name="Goodwin L."/>
            <person name="Hauser L."/>
            <person name="Lajus A."/>
            <person name="Land M.L."/>
            <person name="Lapidus A."/>
            <person name="Lucas S."/>
            <person name="Medigue C."/>
            <person name="Pitluck S."/>
            <person name="Woyke T."/>
            <person name="Zeytun A."/>
            <person name="Stein L.Y."/>
        </authorList>
    </citation>
    <scope>NUCLEOTIDE SEQUENCE [LARGE SCALE GENOMIC DNA]</scope>
    <source>
        <strain evidence="1 2">BG8</strain>
        <plasmid evidence="1">pMETAL01</plasmid>
    </source>
</reference>
<dbReference type="EMBL" id="CM001476">
    <property type="protein sequence ID" value="EIC27868.1"/>
    <property type="molecule type" value="Genomic_DNA"/>
</dbReference>
<dbReference type="HOGENOM" id="CLU_2807472_0_0_6"/>
<proteinExistence type="predicted"/>
<dbReference type="Proteomes" id="UP000005090">
    <property type="component" value="Plasmid pMETAL01"/>
</dbReference>
<evidence type="ECO:0000313" key="2">
    <source>
        <dbReference type="Proteomes" id="UP000005090"/>
    </source>
</evidence>
<accession>H8GRM6</accession>
<gene>
    <name evidence="1" type="ORF">Metal_4038</name>
</gene>
<dbReference type="AlphaFoldDB" id="H8GRM6"/>
<name>H8GRM6_METAL</name>
<protein>
    <submittedName>
        <fullName evidence="1">Uncharacterized protein</fullName>
    </submittedName>
</protein>
<organism evidence="1 2">
    <name type="scientific">Methylomicrobium album BG8</name>
    <dbReference type="NCBI Taxonomy" id="686340"/>
    <lineage>
        <taxon>Bacteria</taxon>
        <taxon>Pseudomonadati</taxon>
        <taxon>Pseudomonadota</taxon>
        <taxon>Gammaproteobacteria</taxon>
        <taxon>Methylococcales</taxon>
        <taxon>Methylococcaceae</taxon>
        <taxon>Methylomicrobium</taxon>
    </lineage>
</organism>
<keyword evidence="1" id="KW-0614">Plasmid</keyword>
<sequence>MDGNETIDQDIPLMVAESGVKDLERKAIAAYRAAYPDGPLWQDLHKDTRLEWVAYLEKMTPGRQLNK</sequence>
<evidence type="ECO:0000313" key="1">
    <source>
        <dbReference type="EMBL" id="EIC27868.1"/>
    </source>
</evidence>